<evidence type="ECO:0000256" key="9">
    <source>
        <dbReference type="RuleBase" id="RU365067"/>
    </source>
</evidence>
<keyword evidence="5" id="KW-0256">Endoplasmic reticulum</keyword>
<evidence type="ECO:0000256" key="5">
    <source>
        <dbReference type="ARBA" id="ARBA00022824"/>
    </source>
</evidence>
<evidence type="ECO:0000256" key="2">
    <source>
        <dbReference type="ARBA" id="ARBA00004922"/>
    </source>
</evidence>
<comment type="similarity">
    <text evidence="3 9">Belongs to the RFT1 family.</text>
</comment>
<evidence type="ECO:0000313" key="11">
    <source>
        <dbReference type="Proteomes" id="UP001515480"/>
    </source>
</evidence>
<gene>
    <name evidence="10" type="ORF">AB1Y20_022272</name>
</gene>
<dbReference type="Pfam" id="PF04506">
    <property type="entry name" value="Rft-1"/>
    <property type="match status" value="1"/>
</dbReference>
<reference evidence="10 11" key="1">
    <citation type="journal article" date="2024" name="Science">
        <title>Giant polyketide synthase enzymes in the biosynthesis of giant marine polyether toxins.</title>
        <authorList>
            <person name="Fallon T.R."/>
            <person name="Shende V.V."/>
            <person name="Wierzbicki I.H."/>
            <person name="Pendleton A.L."/>
            <person name="Watervoot N.F."/>
            <person name="Auber R.P."/>
            <person name="Gonzalez D.J."/>
            <person name="Wisecaver J.H."/>
            <person name="Moore B.S."/>
        </authorList>
    </citation>
    <scope>NUCLEOTIDE SEQUENCE [LARGE SCALE GENOMIC DNA]</scope>
    <source>
        <strain evidence="10 11">12B1</strain>
    </source>
</reference>
<comment type="caution">
    <text evidence="10">The sequence shown here is derived from an EMBL/GenBank/DDBJ whole genome shotgun (WGS) entry which is preliminary data.</text>
</comment>
<evidence type="ECO:0000256" key="1">
    <source>
        <dbReference type="ARBA" id="ARBA00004477"/>
    </source>
</evidence>
<accession>A0AB34JIC2</accession>
<feature type="transmembrane region" description="Helical" evidence="9">
    <location>
        <begin position="307"/>
        <end position="328"/>
    </location>
</feature>
<dbReference type="GO" id="GO:0006488">
    <property type="term" value="P:dolichol-linked oligosaccharide biosynthetic process"/>
    <property type="evidence" value="ECO:0007669"/>
    <property type="project" value="InterPro"/>
</dbReference>
<proteinExistence type="inferred from homology"/>
<evidence type="ECO:0000256" key="6">
    <source>
        <dbReference type="ARBA" id="ARBA00022989"/>
    </source>
</evidence>
<dbReference type="AlphaFoldDB" id="A0AB34JIC2"/>
<keyword evidence="4 9" id="KW-0812">Transmembrane</keyword>
<dbReference type="GO" id="GO:0005789">
    <property type="term" value="C:endoplasmic reticulum membrane"/>
    <property type="evidence" value="ECO:0007669"/>
    <property type="project" value="UniProtKB-SubCell"/>
</dbReference>
<name>A0AB34JIC2_PRYPA</name>
<comment type="subcellular location">
    <subcellularLocation>
        <location evidence="1 9">Endoplasmic reticulum membrane</location>
        <topology evidence="1 9">Multi-pass membrane protein</topology>
    </subcellularLocation>
</comment>
<comment type="pathway">
    <text evidence="2">Protein modification; protein glycosylation.</text>
</comment>
<dbReference type="GO" id="GO:0034203">
    <property type="term" value="P:glycolipid translocation"/>
    <property type="evidence" value="ECO:0007669"/>
    <property type="project" value="TreeGrafter"/>
</dbReference>
<keyword evidence="7 9" id="KW-0472">Membrane</keyword>
<keyword evidence="6 9" id="KW-1133">Transmembrane helix</keyword>
<evidence type="ECO:0000256" key="4">
    <source>
        <dbReference type="ARBA" id="ARBA00022692"/>
    </source>
</evidence>
<feature type="transmembrane region" description="Helical" evidence="9">
    <location>
        <begin position="178"/>
        <end position="200"/>
    </location>
</feature>
<evidence type="ECO:0000256" key="8">
    <source>
        <dbReference type="ARBA" id="ARBA00045912"/>
    </source>
</evidence>
<feature type="transmembrane region" description="Helical" evidence="9">
    <location>
        <begin position="348"/>
        <end position="368"/>
    </location>
</feature>
<organism evidence="10 11">
    <name type="scientific">Prymnesium parvum</name>
    <name type="common">Toxic golden alga</name>
    <dbReference type="NCBI Taxonomy" id="97485"/>
    <lineage>
        <taxon>Eukaryota</taxon>
        <taxon>Haptista</taxon>
        <taxon>Haptophyta</taxon>
        <taxon>Prymnesiophyceae</taxon>
        <taxon>Prymnesiales</taxon>
        <taxon>Prymnesiaceae</taxon>
        <taxon>Prymnesium</taxon>
    </lineage>
</organism>
<dbReference type="EMBL" id="JBGBPQ010000008">
    <property type="protein sequence ID" value="KAL1520703.1"/>
    <property type="molecule type" value="Genomic_DNA"/>
</dbReference>
<dbReference type="PANTHER" id="PTHR13117:SF5">
    <property type="entry name" value="PROTEIN RFT1 HOMOLOG"/>
    <property type="match status" value="1"/>
</dbReference>
<keyword evidence="11" id="KW-1185">Reference proteome</keyword>
<protein>
    <recommendedName>
        <fullName evidence="9">Protein RFT1 homolog</fullName>
    </recommendedName>
</protein>
<dbReference type="InterPro" id="IPR007594">
    <property type="entry name" value="RFT1"/>
</dbReference>
<comment type="caution">
    <text evidence="9">Lacks conserved residue(s) required for the propagation of feature annotation.</text>
</comment>
<evidence type="ECO:0000256" key="3">
    <source>
        <dbReference type="ARBA" id="ARBA00010288"/>
    </source>
</evidence>
<dbReference type="PANTHER" id="PTHR13117">
    <property type="entry name" value="ENDOPLASMIC RETICULUM MULTISPAN TRANSMEMBRANE PROTEIN-RELATED"/>
    <property type="match status" value="1"/>
</dbReference>
<sequence>MSLSAASSLLGLSFFSRVLTFGMNTALARGLGPQWYGLACVQLQLLTSTALFLAQEGIRRACQRIYPGGDEPALLTHTVNLAWMSVPITLFTALALGWYSTTHTHEEDASALVPRDERSLAVWMVCSAAVVEACAEPGWVYAQQNMRTPMRVAAEGSALVVRVLATYFLTLVRQHGAIGFGVAQLAYAVVYVTLLYAMLFRSRAPRLWPRRAPPSGDSRWLSPRGRTLGLQYSAQSIQKYVLTEGERVVLIAVSPLAQQGAFALVSNLGSLVARLLLAPMEEVAFASFSRRAAAGSLDRVAFLQLYAMLRAAAIFGGVFVSFGPSYSWLLLHILYGDKWSTTEAPSALAMYCWLVCAMGLNGISEAFVNATAKDEQLRRLWCVAAPLLRTVLPLVLSCTSRIRTLPRPSIALHLVELTEIFPGLQVGDGCSFPHVYPVGCLCTLALRLSRTGAGQCG</sequence>
<evidence type="ECO:0000256" key="7">
    <source>
        <dbReference type="ARBA" id="ARBA00023136"/>
    </source>
</evidence>
<dbReference type="Proteomes" id="UP001515480">
    <property type="component" value="Unassembled WGS sequence"/>
</dbReference>
<evidence type="ECO:0000313" key="10">
    <source>
        <dbReference type="EMBL" id="KAL1520703.1"/>
    </source>
</evidence>
<comment type="function">
    <text evidence="8 9">Intramembrane glycolipid transporter that operates in the biosynthetic pathway of dolichol-linked oligosaccharides, the glycan precursors employed in protein asparagine (N)-glycosylation. The sequential addition of sugars to dolichol pyrophosphate produces dolichol-linked oligosaccharides containing fourteen sugars, including two GlcNAcs, nine mannoses and three glucoses. Once assembled, the oligosaccharide is transferred from the lipid to nascent proteins by oligosaccharyltransferases. The assembly of dolichol-linked oligosaccharides begins on the cytosolic side of the endoplasmic reticulum membrane and finishes in its lumen. RFT1 could mediate the translocation of the cytosolically oriented intermediate DolPP-GlcNAc2Man5, produced by ALG11, into the ER lumen where dolichol-linked oligosaccharides assembly continues. However, the intramembrane lipid transporter activity could not be confirmed in vitro.</text>
</comment>